<name>A0AAV8XZK4_9CUCU</name>
<organism evidence="9 10">
    <name type="scientific">Rhamnusium bicolor</name>
    <dbReference type="NCBI Taxonomy" id="1586634"/>
    <lineage>
        <taxon>Eukaryota</taxon>
        <taxon>Metazoa</taxon>
        <taxon>Ecdysozoa</taxon>
        <taxon>Arthropoda</taxon>
        <taxon>Hexapoda</taxon>
        <taxon>Insecta</taxon>
        <taxon>Pterygota</taxon>
        <taxon>Neoptera</taxon>
        <taxon>Endopterygota</taxon>
        <taxon>Coleoptera</taxon>
        <taxon>Polyphaga</taxon>
        <taxon>Cucujiformia</taxon>
        <taxon>Chrysomeloidea</taxon>
        <taxon>Cerambycidae</taxon>
        <taxon>Lepturinae</taxon>
        <taxon>Rhagiini</taxon>
        <taxon>Rhamnusium</taxon>
    </lineage>
</organism>
<evidence type="ECO:0000256" key="1">
    <source>
        <dbReference type="ARBA" id="ARBA00005769"/>
    </source>
</evidence>
<dbReference type="PANTHER" id="PTHR11993:SF10">
    <property type="entry name" value="NADH DEHYDROGENASE [UBIQUINONE] IRON-SULFUR PROTEIN 2, MITOCHONDRIAL"/>
    <property type="match status" value="1"/>
</dbReference>
<dbReference type="EMBL" id="JANEYF010002656">
    <property type="protein sequence ID" value="KAJ8943702.1"/>
    <property type="molecule type" value="Genomic_DNA"/>
</dbReference>
<keyword evidence="2 7" id="KW-0813">Transport</keyword>
<dbReference type="GO" id="GO:0006120">
    <property type="term" value="P:mitochondrial electron transport, NADH to ubiquinone"/>
    <property type="evidence" value="ECO:0007669"/>
    <property type="project" value="TreeGrafter"/>
</dbReference>
<comment type="similarity">
    <text evidence="1 7">Belongs to the complex I 49 kDa subunit family.</text>
</comment>
<proteinExistence type="inferred from homology"/>
<keyword evidence="3 7" id="KW-1278">Translocase</keyword>
<dbReference type="HAMAP" id="MF_01358">
    <property type="entry name" value="NDH1_NuoD"/>
    <property type="match status" value="1"/>
</dbReference>
<evidence type="ECO:0000256" key="4">
    <source>
        <dbReference type="ARBA" id="ARBA00023027"/>
    </source>
</evidence>
<evidence type="ECO:0000313" key="9">
    <source>
        <dbReference type="EMBL" id="KAJ8943702.1"/>
    </source>
</evidence>
<evidence type="ECO:0000256" key="6">
    <source>
        <dbReference type="ARBA" id="ARBA00031562"/>
    </source>
</evidence>
<dbReference type="GO" id="GO:0051287">
    <property type="term" value="F:NAD binding"/>
    <property type="evidence" value="ECO:0007669"/>
    <property type="project" value="InterPro"/>
</dbReference>
<dbReference type="GO" id="GO:0016651">
    <property type="term" value="F:oxidoreductase activity, acting on NAD(P)H"/>
    <property type="evidence" value="ECO:0007669"/>
    <property type="project" value="InterPro"/>
</dbReference>
<evidence type="ECO:0000313" key="10">
    <source>
        <dbReference type="Proteomes" id="UP001162156"/>
    </source>
</evidence>
<protein>
    <recommendedName>
        <fullName evidence="5">Complex I-49kD</fullName>
    </recommendedName>
    <alternativeName>
        <fullName evidence="6">NADH-ubiquinone oxidoreductase 49 kDa subunit</fullName>
    </alternativeName>
</protein>
<evidence type="ECO:0000256" key="5">
    <source>
        <dbReference type="ARBA" id="ARBA00030505"/>
    </source>
</evidence>
<accession>A0AAV8XZK4</accession>
<dbReference type="InterPro" id="IPR022885">
    <property type="entry name" value="NDH1_su_D/H"/>
</dbReference>
<dbReference type="GO" id="GO:0048038">
    <property type="term" value="F:quinone binding"/>
    <property type="evidence" value="ECO:0007669"/>
    <property type="project" value="InterPro"/>
</dbReference>
<gene>
    <name evidence="9" type="ORF">NQ314_009675</name>
</gene>
<dbReference type="PROSITE" id="PS00535">
    <property type="entry name" value="COMPLEX1_49K"/>
    <property type="match status" value="1"/>
</dbReference>
<sequence>MILTKLFKTILYNKNSLSLLYNNVRSARWYPDSEWFAQFDGPVMYPDEETSKWKVPPYNAKKAPTEKKVQNMVINFGPAHPSAHGCLRMILILDGEVVVRLDPHIGLLHRGTEKLIEYKTYAQAMPYFDRLDYLSCMSNEHAYVMAVEKLLHIQVPRRAQFIRTLFSEISRIMNHLAALSFLTLDVGAITPLFWFFEEREKCYEFCERACGARMHAGYFRVGGVSQDIPIGLIQDIYEVIAKIPERVDEMEDVITKNRLFIARTKDIGVVSAHEALCRGFTGPMLRATGIKWDIRKSQPYEVYSEMDFDVPLGVNGDIYDRYLVRVEEVRQSCRIIEQCLNKMPEGEVKVDDYKYSPPKRAEMKTSMESLIHHFKLFSQGFQVPPGATYTSIEHPKGEFGVYLVSDGTSRPYRCKIRAPAFIHLSAMDHLSKNHLLADAVAVLGE</sequence>
<evidence type="ECO:0000256" key="2">
    <source>
        <dbReference type="ARBA" id="ARBA00022448"/>
    </source>
</evidence>
<dbReference type="Pfam" id="PF00346">
    <property type="entry name" value="Complex1_49kDa"/>
    <property type="match status" value="1"/>
</dbReference>
<comment type="caution">
    <text evidence="9">The sequence shown here is derived from an EMBL/GenBank/DDBJ whole genome shotgun (WGS) entry which is preliminary data.</text>
</comment>
<dbReference type="InterPro" id="IPR014029">
    <property type="entry name" value="NADH_UbQ_OxRdtase_49kDa_CS"/>
</dbReference>
<dbReference type="AlphaFoldDB" id="A0AAV8XZK4"/>
<dbReference type="SUPFAM" id="SSF56762">
    <property type="entry name" value="HydB/Nqo4-like"/>
    <property type="match status" value="1"/>
</dbReference>
<dbReference type="PANTHER" id="PTHR11993">
    <property type="entry name" value="NADH-UBIQUINONE OXIDOREDUCTASE 49 KDA SUBUNIT"/>
    <property type="match status" value="1"/>
</dbReference>
<dbReference type="InterPro" id="IPR001135">
    <property type="entry name" value="NADH_Q_OxRdtase_suD"/>
</dbReference>
<keyword evidence="4 7" id="KW-0520">NAD</keyword>
<dbReference type="GO" id="GO:0005739">
    <property type="term" value="C:mitochondrion"/>
    <property type="evidence" value="ECO:0007669"/>
    <property type="project" value="GOC"/>
</dbReference>
<feature type="domain" description="NADH-quinone oxidoreductase subunit D" evidence="8">
    <location>
        <begin position="185"/>
        <end position="444"/>
    </location>
</feature>
<reference evidence="9" key="1">
    <citation type="journal article" date="2023" name="Insect Mol. Biol.">
        <title>Genome sequencing provides insights into the evolution of gene families encoding plant cell wall-degrading enzymes in longhorned beetles.</title>
        <authorList>
            <person name="Shin N.R."/>
            <person name="Okamura Y."/>
            <person name="Kirsch R."/>
            <person name="Pauchet Y."/>
        </authorList>
    </citation>
    <scope>NUCLEOTIDE SEQUENCE</scope>
    <source>
        <strain evidence="9">RBIC_L_NR</strain>
    </source>
</reference>
<evidence type="ECO:0000256" key="3">
    <source>
        <dbReference type="ARBA" id="ARBA00022967"/>
    </source>
</evidence>
<dbReference type="NCBIfam" id="NF004739">
    <property type="entry name" value="PRK06075.1"/>
    <property type="match status" value="1"/>
</dbReference>
<dbReference type="NCBIfam" id="TIGR01962">
    <property type="entry name" value="NuoD"/>
    <property type="match status" value="1"/>
</dbReference>
<dbReference type="Gene3D" id="1.10.645.10">
    <property type="entry name" value="Cytochrome-c3 Hydrogenase, chain B"/>
    <property type="match status" value="1"/>
</dbReference>
<dbReference type="FunFam" id="1.10.645.10:FF:000005">
    <property type="entry name" value="NADH-quinone oxidoreductase subunit D"/>
    <property type="match status" value="1"/>
</dbReference>
<evidence type="ECO:0000259" key="8">
    <source>
        <dbReference type="Pfam" id="PF00346"/>
    </source>
</evidence>
<keyword evidence="10" id="KW-1185">Reference proteome</keyword>
<dbReference type="InterPro" id="IPR029014">
    <property type="entry name" value="NiFe-Hase_large"/>
</dbReference>
<evidence type="ECO:0000256" key="7">
    <source>
        <dbReference type="RuleBase" id="RU003685"/>
    </source>
</evidence>
<dbReference type="Proteomes" id="UP001162156">
    <property type="component" value="Unassembled WGS sequence"/>
</dbReference>